<comment type="caution">
    <text evidence="10">The sequence shown here is derived from an EMBL/GenBank/DDBJ whole genome shotgun (WGS) entry which is preliminary data.</text>
</comment>
<comment type="similarity">
    <text evidence="7">Belongs to the ThrE exporter (TC 2.A.79) family.</text>
</comment>
<dbReference type="RefSeq" id="WP_177668512.1">
    <property type="nucleotide sequence ID" value="NZ_JACRSY010000023.1"/>
</dbReference>
<dbReference type="PANTHER" id="PTHR34390:SF1">
    <property type="entry name" value="SUCCINATE TRANSPORTER SUBUNIT YJJB-RELATED"/>
    <property type="match status" value="1"/>
</dbReference>
<sequence length="146" mass="16178">MAYLFIHTISAFFATIFFSVLFNVQKKHLIACGIMGACGWAIYIIGTMQNYSPVLSTFLGAYLVAQGSYFLAKYKKAPVTVFLIPGIIPLVPGIGLYRTMYALLFSQYTKALEYALLTFQLSGVIAGAIIMAALLPLLFRSRRQKI</sequence>
<feature type="transmembrane region" description="Helical" evidence="8">
    <location>
        <begin position="29"/>
        <end position="48"/>
    </location>
</feature>
<protein>
    <submittedName>
        <fullName evidence="10">Threonine/serine exporter family protein</fullName>
    </submittedName>
</protein>
<keyword evidence="2" id="KW-1003">Cell membrane</keyword>
<dbReference type="PANTHER" id="PTHR34390">
    <property type="entry name" value="UPF0442 PROTEIN YJJB-RELATED"/>
    <property type="match status" value="1"/>
</dbReference>
<keyword evidence="5 8" id="KW-1133">Transmembrane helix</keyword>
<evidence type="ECO:0000256" key="3">
    <source>
        <dbReference type="ARBA" id="ARBA00022519"/>
    </source>
</evidence>
<organism evidence="10 11">
    <name type="scientific">Zhenhengia yiwuensis</name>
    <dbReference type="NCBI Taxonomy" id="2763666"/>
    <lineage>
        <taxon>Bacteria</taxon>
        <taxon>Bacillati</taxon>
        <taxon>Bacillota</taxon>
        <taxon>Clostridia</taxon>
        <taxon>Lachnospirales</taxon>
        <taxon>Lachnospiraceae</taxon>
        <taxon>Zhenhengia</taxon>
    </lineage>
</organism>
<dbReference type="Proteomes" id="UP000655830">
    <property type="component" value="Unassembled WGS sequence"/>
</dbReference>
<feature type="transmembrane region" description="Helical" evidence="8">
    <location>
        <begin position="79"/>
        <end position="97"/>
    </location>
</feature>
<reference evidence="10" key="1">
    <citation type="submission" date="2020-08" db="EMBL/GenBank/DDBJ databases">
        <title>Genome public.</title>
        <authorList>
            <person name="Liu C."/>
            <person name="Sun Q."/>
        </authorList>
    </citation>
    <scope>NUCLEOTIDE SEQUENCE</scope>
    <source>
        <strain evidence="10">NSJ-12</strain>
    </source>
</reference>
<evidence type="ECO:0000259" key="9">
    <source>
        <dbReference type="Pfam" id="PF12821"/>
    </source>
</evidence>
<dbReference type="InterPro" id="IPR050539">
    <property type="entry name" value="ThrE_Dicarb/AminoAcid_Exp"/>
</dbReference>
<keyword evidence="6 8" id="KW-0472">Membrane</keyword>
<dbReference type="AlphaFoldDB" id="A0A926EM26"/>
<dbReference type="EMBL" id="JACRSY010000023">
    <property type="protein sequence ID" value="MBC8580592.1"/>
    <property type="molecule type" value="Genomic_DNA"/>
</dbReference>
<evidence type="ECO:0000256" key="6">
    <source>
        <dbReference type="ARBA" id="ARBA00023136"/>
    </source>
</evidence>
<dbReference type="InterPro" id="IPR024528">
    <property type="entry name" value="ThrE_2"/>
</dbReference>
<dbReference type="GO" id="GO:0015744">
    <property type="term" value="P:succinate transport"/>
    <property type="evidence" value="ECO:0007669"/>
    <property type="project" value="TreeGrafter"/>
</dbReference>
<comment type="subcellular location">
    <subcellularLocation>
        <location evidence="1">Cell membrane</location>
        <topology evidence="1">Multi-pass membrane protein</topology>
    </subcellularLocation>
</comment>
<dbReference type="Pfam" id="PF12821">
    <property type="entry name" value="ThrE_2"/>
    <property type="match status" value="1"/>
</dbReference>
<evidence type="ECO:0000256" key="1">
    <source>
        <dbReference type="ARBA" id="ARBA00004651"/>
    </source>
</evidence>
<feature type="transmembrane region" description="Helical" evidence="8">
    <location>
        <begin position="54"/>
        <end position="72"/>
    </location>
</feature>
<keyword evidence="4 8" id="KW-0812">Transmembrane</keyword>
<accession>A0A926EM26</accession>
<name>A0A926EM26_9FIRM</name>
<feature type="domain" description="Threonine/Serine exporter ThrE" evidence="9">
    <location>
        <begin position="8"/>
        <end position="133"/>
    </location>
</feature>
<evidence type="ECO:0000256" key="4">
    <source>
        <dbReference type="ARBA" id="ARBA00022692"/>
    </source>
</evidence>
<evidence type="ECO:0000256" key="8">
    <source>
        <dbReference type="SAM" id="Phobius"/>
    </source>
</evidence>
<feature type="transmembrane region" description="Helical" evidence="8">
    <location>
        <begin position="117"/>
        <end position="139"/>
    </location>
</feature>
<feature type="transmembrane region" description="Helical" evidence="8">
    <location>
        <begin position="6"/>
        <end position="22"/>
    </location>
</feature>
<dbReference type="GO" id="GO:0005886">
    <property type="term" value="C:plasma membrane"/>
    <property type="evidence" value="ECO:0007669"/>
    <property type="project" value="UniProtKB-SubCell"/>
</dbReference>
<evidence type="ECO:0000313" key="11">
    <source>
        <dbReference type="Proteomes" id="UP000655830"/>
    </source>
</evidence>
<evidence type="ECO:0000313" key="10">
    <source>
        <dbReference type="EMBL" id="MBC8580592.1"/>
    </source>
</evidence>
<evidence type="ECO:0000256" key="2">
    <source>
        <dbReference type="ARBA" id="ARBA00022475"/>
    </source>
</evidence>
<proteinExistence type="inferred from homology"/>
<keyword evidence="11" id="KW-1185">Reference proteome</keyword>
<gene>
    <name evidence="10" type="ORF">H8718_13800</name>
</gene>
<evidence type="ECO:0000256" key="7">
    <source>
        <dbReference type="ARBA" id="ARBA00034125"/>
    </source>
</evidence>
<evidence type="ECO:0000256" key="5">
    <source>
        <dbReference type="ARBA" id="ARBA00022989"/>
    </source>
</evidence>
<keyword evidence="3" id="KW-0997">Cell inner membrane</keyword>